<reference evidence="1 2" key="1">
    <citation type="submission" date="2018-01" db="EMBL/GenBank/DDBJ databases">
        <title>Genome sequence of a Cantenovulum-like bacteria.</title>
        <authorList>
            <person name="Tan W.R."/>
            <person name="Lau N.-S."/>
            <person name="Go F."/>
            <person name="Amirul A.-A.A."/>
        </authorList>
    </citation>
    <scope>NUCLEOTIDE SEQUENCE [LARGE SCALE GENOMIC DNA]</scope>
    <source>
        <strain evidence="1 2">CCB-QB4</strain>
    </source>
</reference>
<proteinExistence type="predicted"/>
<dbReference type="Pfam" id="PF14356">
    <property type="entry name" value="DUF4403"/>
    <property type="match status" value="1"/>
</dbReference>
<evidence type="ECO:0000313" key="2">
    <source>
        <dbReference type="Proteomes" id="UP000244441"/>
    </source>
</evidence>
<keyword evidence="2" id="KW-1185">Reference proteome</keyword>
<dbReference type="EMBL" id="CP026604">
    <property type="protein sequence ID" value="AWB68252.1"/>
    <property type="molecule type" value="Genomic_DNA"/>
</dbReference>
<dbReference type="Proteomes" id="UP000244441">
    <property type="component" value="Chromosome"/>
</dbReference>
<protein>
    <recommendedName>
        <fullName evidence="3">DUF4403 family protein</fullName>
    </recommendedName>
</protein>
<sequence>MLLLGLSNGLTRHSSSYIVTCSTLLVVFLLFFPTHAVAQKSEFSQPESFINVPIEIRYQTLQNKLNQSLPETLANIYDKNRVCVKTRFGKIRCDVKGWVKRNGAIGVSAKQKWLEFTVPIKAKVSAKAGIRETVEAAATLIIKAKPQIKPDWTLALQVFPDYRWDKEPSIELFDIVSINLARFVEPQIAKQMDKFVKKVPHMLSQLEVKKKMASVWRKLHEPKQINKDLDAYLYFSPKHVAFTGLNIGQQALNTTVYIAGNTSIEVSNKRKISASSLPVLNTQTQAPSQGQFNINLPITLSLQEISHSFATKLEQDNQKKQKELTLLNPELRGDNKGEIFLDIDIKYANQNAVLQFFNITDWFSVNGRLAFSGTPILDKDSQTLSISNLEYVANTNSGIVDGAIDLAGLEMIRQRIEDKAHFPLAEKIDTAIAKANLSLQQQKTKGIAVNAALTKVSLNSLKVKQSTIDLTTHIAGNVSVSF</sequence>
<dbReference type="AlphaFoldDB" id="A0A2S0VVQ3"/>
<accession>A0A2S0VVQ3</accession>
<dbReference type="KEGG" id="cate:C2869_18350"/>
<gene>
    <name evidence="1" type="ORF">C2869_18350</name>
</gene>
<evidence type="ECO:0008006" key="3">
    <source>
        <dbReference type="Google" id="ProtNLM"/>
    </source>
</evidence>
<organism evidence="1 2">
    <name type="scientific">Saccharobesus litoralis</name>
    <dbReference type="NCBI Taxonomy" id="2172099"/>
    <lineage>
        <taxon>Bacteria</taxon>
        <taxon>Pseudomonadati</taxon>
        <taxon>Pseudomonadota</taxon>
        <taxon>Gammaproteobacteria</taxon>
        <taxon>Alteromonadales</taxon>
        <taxon>Alteromonadaceae</taxon>
        <taxon>Saccharobesus</taxon>
    </lineage>
</organism>
<dbReference type="InterPro" id="IPR025515">
    <property type="entry name" value="DUF4403"/>
</dbReference>
<evidence type="ECO:0000313" key="1">
    <source>
        <dbReference type="EMBL" id="AWB68252.1"/>
    </source>
</evidence>
<name>A0A2S0VVQ3_9ALTE</name>